<evidence type="ECO:0000256" key="3">
    <source>
        <dbReference type="ARBA" id="ARBA00013646"/>
    </source>
</evidence>
<dbReference type="GO" id="GO:0061630">
    <property type="term" value="F:ubiquitin protein ligase activity"/>
    <property type="evidence" value="ECO:0007669"/>
    <property type="project" value="UniProtKB-EC"/>
</dbReference>
<dbReference type="GO" id="GO:0043161">
    <property type="term" value="P:proteasome-mediated ubiquitin-dependent protein catabolic process"/>
    <property type="evidence" value="ECO:0007669"/>
    <property type="project" value="TreeGrafter"/>
</dbReference>
<dbReference type="AlphaFoldDB" id="A0A154PIL4"/>
<evidence type="ECO:0000256" key="7">
    <source>
        <dbReference type="ARBA" id="ARBA00053831"/>
    </source>
</evidence>
<evidence type="ECO:0000256" key="2">
    <source>
        <dbReference type="ARBA" id="ARBA00012485"/>
    </source>
</evidence>
<organism evidence="9 10">
    <name type="scientific">Dufourea novaeangliae</name>
    <name type="common">Sweat bee</name>
    <dbReference type="NCBI Taxonomy" id="178035"/>
    <lineage>
        <taxon>Eukaryota</taxon>
        <taxon>Metazoa</taxon>
        <taxon>Ecdysozoa</taxon>
        <taxon>Arthropoda</taxon>
        <taxon>Hexapoda</taxon>
        <taxon>Insecta</taxon>
        <taxon>Pterygota</taxon>
        <taxon>Neoptera</taxon>
        <taxon>Endopterygota</taxon>
        <taxon>Hymenoptera</taxon>
        <taxon>Apocrita</taxon>
        <taxon>Aculeata</taxon>
        <taxon>Apoidea</taxon>
        <taxon>Anthophila</taxon>
        <taxon>Halictidae</taxon>
        <taxon>Rophitinae</taxon>
        <taxon>Dufourea</taxon>
    </lineage>
</organism>
<dbReference type="GO" id="GO:0005634">
    <property type="term" value="C:nucleus"/>
    <property type="evidence" value="ECO:0007669"/>
    <property type="project" value="TreeGrafter"/>
</dbReference>
<dbReference type="EC" id="2.3.2.26" evidence="2"/>
<proteinExistence type="predicted"/>
<evidence type="ECO:0000256" key="6">
    <source>
        <dbReference type="ARBA" id="ARBA00032298"/>
    </source>
</evidence>
<accession>A0A154PIL4</accession>
<dbReference type="Proteomes" id="UP000076502">
    <property type="component" value="Unassembled WGS sequence"/>
</dbReference>
<keyword evidence="10" id="KW-1185">Reference proteome</keyword>
<dbReference type="PANTHER" id="PTHR31531:SF2">
    <property type="entry name" value="E3 UBIQUITIN-PROTEIN LIGASE E3D"/>
    <property type="match status" value="1"/>
</dbReference>
<evidence type="ECO:0000256" key="4">
    <source>
        <dbReference type="ARBA" id="ARBA00029737"/>
    </source>
</evidence>
<name>A0A154PIL4_DUFNO</name>
<dbReference type="GO" id="GO:0005829">
    <property type="term" value="C:cytosol"/>
    <property type="evidence" value="ECO:0007669"/>
    <property type="project" value="TreeGrafter"/>
</dbReference>
<comment type="subunit">
    <text evidence="8">Interacts with UBE2C/UbcH10 (E2 ubiquitin-conjugating enzyme). In vitro, interacts with cyclin-B.</text>
</comment>
<dbReference type="InterPro" id="IPR019193">
    <property type="entry name" value="UBQ-conj_enz_E2-bd_prot"/>
</dbReference>
<dbReference type="GO" id="GO:0051865">
    <property type="term" value="P:protein autoubiquitination"/>
    <property type="evidence" value="ECO:0007669"/>
    <property type="project" value="TreeGrafter"/>
</dbReference>
<dbReference type="EMBL" id="KQ434926">
    <property type="protein sequence ID" value="KZC11705.1"/>
    <property type="molecule type" value="Genomic_DNA"/>
</dbReference>
<dbReference type="OMA" id="RCMRFLG"/>
<comment type="catalytic activity">
    <reaction evidence="1">
        <text>S-ubiquitinyl-[E2 ubiquitin-conjugating enzyme]-L-cysteine + [acceptor protein]-L-lysine = [E2 ubiquitin-conjugating enzyme]-L-cysteine + N(6)-ubiquitinyl-[acceptor protein]-L-lysine.</text>
        <dbReference type="EC" id="2.3.2.26"/>
    </reaction>
</comment>
<evidence type="ECO:0000313" key="9">
    <source>
        <dbReference type="EMBL" id="KZC11705.1"/>
    </source>
</evidence>
<dbReference type="GO" id="GO:0030332">
    <property type="term" value="F:cyclin binding"/>
    <property type="evidence" value="ECO:0007669"/>
    <property type="project" value="TreeGrafter"/>
</dbReference>
<comment type="function">
    <text evidence="7">E3 ubiquitin-protein ligase which accepts ubiquitin from specific E2 ubiquitin-conjugating enzymes, and transfers it to substrates, generally promoting their degradation by the proteasome. Independently of its E3 ubiquitin-protein ligase activity, acts as an inhibitor of CPSF3 endonuclease activity by blocking CPSF3 active site.</text>
</comment>
<dbReference type="GO" id="GO:0006513">
    <property type="term" value="P:protein monoubiquitination"/>
    <property type="evidence" value="ECO:0007669"/>
    <property type="project" value="TreeGrafter"/>
</dbReference>
<dbReference type="STRING" id="178035.A0A154PIL4"/>
<dbReference type="OrthoDB" id="10264956at2759"/>
<evidence type="ECO:0000313" key="10">
    <source>
        <dbReference type="Proteomes" id="UP000076502"/>
    </source>
</evidence>
<evidence type="ECO:0000256" key="1">
    <source>
        <dbReference type="ARBA" id="ARBA00000885"/>
    </source>
</evidence>
<evidence type="ECO:0000256" key="5">
    <source>
        <dbReference type="ARBA" id="ARBA00032234"/>
    </source>
</evidence>
<dbReference type="GO" id="GO:0000151">
    <property type="term" value="C:ubiquitin ligase complex"/>
    <property type="evidence" value="ECO:0007669"/>
    <property type="project" value="TreeGrafter"/>
</dbReference>
<evidence type="ECO:0000256" key="8">
    <source>
        <dbReference type="ARBA" id="ARBA00064185"/>
    </source>
</evidence>
<dbReference type="GO" id="GO:0000209">
    <property type="term" value="P:protein polyubiquitination"/>
    <property type="evidence" value="ECO:0007669"/>
    <property type="project" value="TreeGrafter"/>
</dbReference>
<dbReference type="GO" id="GO:0031624">
    <property type="term" value="F:ubiquitin conjugating enzyme binding"/>
    <property type="evidence" value="ECO:0007669"/>
    <property type="project" value="TreeGrafter"/>
</dbReference>
<dbReference type="PANTHER" id="PTHR31531">
    <property type="entry name" value="E3 UBIQUITIN-PROTEIN LIGASE E3D FAMILY MEMBER"/>
    <property type="match status" value="1"/>
</dbReference>
<protein>
    <recommendedName>
        <fullName evidence="3">E3 ubiquitin-protein ligase E3D</fullName>
        <ecNumber evidence="2">2.3.2.26</ecNumber>
    </recommendedName>
    <alternativeName>
        <fullName evidence="6">HECT-type E3 ubiquitin transferase E3D</fullName>
    </alternativeName>
    <alternativeName>
        <fullName evidence="5">UbcH10-binding protein with a HECT-like domain</fullName>
    </alternativeName>
    <alternativeName>
        <fullName evidence="4">Ubiquitin-conjugating enzyme E2C-binding protein</fullName>
    </alternativeName>
</protein>
<reference evidence="9 10" key="1">
    <citation type="submission" date="2015-07" db="EMBL/GenBank/DDBJ databases">
        <title>The genome of Dufourea novaeangliae.</title>
        <authorList>
            <person name="Pan H."/>
            <person name="Kapheim K."/>
        </authorList>
    </citation>
    <scope>NUCLEOTIDE SEQUENCE [LARGE SCALE GENOMIC DNA]</scope>
    <source>
        <strain evidence="9">0120121106</strain>
        <tissue evidence="9">Whole body</tissue>
    </source>
</reference>
<dbReference type="Pfam" id="PF09814">
    <property type="entry name" value="HECT_2"/>
    <property type="match status" value="1"/>
</dbReference>
<gene>
    <name evidence="9" type="ORF">WN55_03545</name>
</gene>
<sequence length="374" mass="42563">MIESVTLELRPRLQICNAFIHLRTIVNSENVRVKLLEESIEISIGNEMLKLLVKSIKFIPNSLSALSVTNNWICFRIQIRSNSVFGSFQTELVNNSVPKINFPNDSVNKCTLENSELLNASDCHILCTCCKTVLSKKILVKRVLPVPDMNYDPGEWFCCTHNHDDISQNLVPSESDIFYTALFFVVQSSLFNNNLKVDGNSIICNRCLQYLGKTDKNNLFKLWSYCIDYSSSNDVKLRSASDPFNDFLLAIKTSMTGMFGEEIILQSFVGKETHCLILKPMDWNLNLMIEPKQITNNNSITLQKVSIVKALYKYETKKSIIDSTNRSYCEVGPSVIKAGLEHLLLSTKRFPQLHRVASDYYIGHIYLEKPTSES</sequence>